<reference evidence="1" key="1">
    <citation type="submission" date="2020-04" db="EMBL/GenBank/DDBJ databases">
        <authorList>
            <person name="Chiriac C."/>
            <person name="Salcher M."/>
            <person name="Ghai R."/>
            <person name="Kavagutti S V."/>
        </authorList>
    </citation>
    <scope>NUCLEOTIDE SEQUENCE</scope>
</reference>
<gene>
    <name evidence="1" type="ORF">UFOVP9_37</name>
</gene>
<proteinExistence type="predicted"/>
<sequence>MNWFKKWFKKTEKFSDGLPHCFVTKEEYDEANDFKVWNNYRPKPEEEPKPYCKEVRVEQNSTEVIAELHHNLKYNHEYWTRHKRLYVSDNGLQSCPVVLAEYDHNIESVIQMNEILVKMHGYDDDL</sequence>
<protein>
    <submittedName>
        <fullName evidence="1">Uncharacterized protein</fullName>
    </submittedName>
</protein>
<evidence type="ECO:0000313" key="1">
    <source>
        <dbReference type="EMBL" id="CAB4121241.1"/>
    </source>
</evidence>
<organism evidence="1">
    <name type="scientific">uncultured Caudovirales phage</name>
    <dbReference type="NCBI Taxonomy" id="2100421"/>
    <lineage>
        <taxon>Viruses</taxon>
        <taxon>Duplodnaviria</taxon>
        <taxon>Heunggongvirae</taxon>
        <taxon>Uroviricota</taxon>
        <taxon>Caudoviricetes</taxon>
        <taxon>Peduoviridae</taxon>
        <taxon>Maltschvirus</taxon>
        <taxon>Maltschvirus maltsch</taxon>
    </lineage>
</organism>
<accession>A0A6J5KI82</accession>
<dbReference type="EMBL" id="LR796140">
    <property type="protein sequence ID" value="CAB4121241.1"/>
    <property type="molecule type" value="Genomic_DNA"/>
</dbReference>
<name>A0A6J5KI82_9CAUD</name>